<evidence type="ECO:0000313" key="2">
    <source>
        <dbReference type="Proteomes" id="UP000076858"/>
    </source>
</evidence>
<dbReference type="EMBL" id="LRGB01010124">
    <property type="protein sequence ID" value="KZS00410.1"/>
    <property type="molecule type" value="Genomic_DNA"/>
</dbReference>
<protein>
    <submittedName>
        <fullName evidence="1">Uncharacterized protein</fullName>
    </submittedName>
</protein>
<comment type="caution">
    <text evidence="1">The sequence shown here is derived from an EMBL/GenBank/DDBJ whole genome shotgun (WGS) entry which is preliminary data.</text>
</comment>
<accession>A0A164HN97</accession>
<proteinExistence type="predicted"/>
<sequence length="48" mass="5213">FLASVRVHTFCACVTSLSGKAAGTGRKFFFVNFDFISLCLSLIHSPES</sequence>
<name>A0A164HN97_9CRUS</name>
<evidence type="ECO:0000313" key="1">
    <source>
        <dbReference type="EMBL" id="KZS00410.1"/>
    </source>
</evidence>
<feature type="non-terminal residue" evidence="1">
    <location>
        <position position="1"/>
    </location>
</feature>
<dbReference type="Proteomes" id="UP000076858">
    <property type="component" value="Unassembled WGS sequence"/>
</dbReference>
<gene>
    <name evidence="1" type="ORF">APZ42_003282</name>
</gene>
<organism evidence="1 2">
    <name type="scientific">Daphnia magna</name>
    <dbReference type="NCBI Taxonomy" id="35525"/>
    <lineage>
        <taxon>Eukaryota</taxon>
        <taxon>Metazoa</taxon>
        <taxon>Ecdysozoa</taxon>
        <taxon>Arthropoda</taxon>
        <taxon>Crustacea</taxon>
        <taxon>Branchiopoda</taxon>
        <taxon>Diplostraca</taxon>
        <taxon>Cladocera</taxon>
        <taxon>Anomopoda</taxon>
        <taxon>Daphniidae</taxon>
        <taxon>Daphnia</taxon>
    </lineage>
</organism>
<reference evidence="1 2" key="1">
    <citation type="submission" date="2016-03" db="EMBL/GenBank/DDBJ databases">
        <title>EvidentialGene: Evidence-directed Construction of Genes on Genomes.</title>
        <authorList>
            <person name="Gilbert D.G."/>
            <person name="Choi J.-H."/>
            <person name="Mockaitis K."/>
            <person name="Colbourne J."/>
            <person name="Pfrender M."/>
        </authorList>
    </citation>
    <scope>NUCLEOTIDE SEQUENCE [LARGE SCALE GENOMIC DNA]</scope>
    <source>
        <strain evidence="1 2">Xinb3</strain>
        <tissue evidence="1">Complete organism</tissue>
    </source>
</reference>
<keyword evidence="2" id="KW-1185">Reference proteome</keyword>
<dbReference type="AlphaFoldDB" id="A0A164HN97"/>